<evidence type="ECO:0000313" key="2">
    <source>
        <dbReference type="Proteomes" id="UP000655037"/>
    </source>
</evidence>
<protein>
    <submittedName>
        <fullName evidence="1">Uncharacterized protein</fullName>
    </submittedName>
</protein>
<comment type="caution">
    <text evidence="1">The sequence shown here is derived from an EMBL/GenBank/DDBJ whole genome shotgun (WGS) entry which is preliminary data.</text>
</comment>
<dbReference type="Proteomes" id="UP000655037">
    <property type="component" value="Unassembled WGS sequence"/>
</dbReference>
<gene>
    <name evidence="1" type="ORF">IEI95_018610</name>
</gene>
<sequence length="138" mass="15612">MSSGGWTEQIIGFNGTDFDFDQFLDSLVQVETPHGSATENSAALDACLLHHRFCVACVVFELLSTPYGAQLHNDELFDRTWASQARATLRVRATSHVWGRQWTCIVLKAAPAARRRLLFAVNAKQGMVEYARRFRFFN</sequence>
<evidence type="ECO:0000313" key="1">
    <source>
        <dbReference type="EMBL" id="MBF2716228.1"/>
    </source>
</evidence>
<dbReference type="RefSeq" id="WP_194417392.1">
    <property type="nucleotide sequence ID" value="NZ_JACXXJ020000005.1"/>
</dbReference>
<organism evidence="1 2">
    <name type="scientific">Agrobacterium vitis</name>
    <name type="common">Rhizobium vitis</name>
    <dbReference type="NCBI Taxonomy" id="373"/>
    <lineage>
        <taxon>Bacteria</taxon>
        <taxon>Pseudomonadati</taxon>
        <taxon>Pseudomonadota</taxon>
        <taxon>Alphaproteobacteria</taxon>
        <taxon>Hyphomicrobiales</taxon>
        <taxon>Rhizobiaceae</taxon>
        <taxon>Rhizobium/Agrobacterium group</taxon>
        <taxon>Agrobacterium</taxon>
    </lineage>
</organism>
<name>A0AAE2RD30_AGRVI</name>
<proteinExistence type="predicted"/>
<accession>A0AAE2RD30</accession>
<dbReference type="AlphaFoldDB" id="A0AAE2RD30"/>
<reference evidence="1" key="1">
    <citation type="submission" date="2020-11" db="EMBL/GenBank/DDBJ databases">
        <title>Agrobacterium vitis strain K377 genome.</title>
        <authorList>
            <person name="Xi H."/>
        </authorList>
    </citation>
    <scope>NUCLEOTIDE SEQUENCE</scope>
    <source>
        <strain evidence="1">K377</strain>
    </source>
</reference>
<dbReference type="EMBL" id="JACXXJ020000005">
    <property type="protein sequence ID" value="MBF2716228.1"/>
    <property type="molecule type" value="Genomic_DNA"/>
</dbReference>